<evidence type="ECO:0000256" key="1">
    <source>
        <dbReference type="ARBA" id="ARBA00022448"/>
    </source>
</evidence>
<keyword evidence="8 16" id="KW-1133">Transmembrane helix</keyword>
<dbReference type="GO" id="GO:0005783">
    <property type="term" value="C:endoplasmic reticulum"/>
    <property type="evidence" value="ECO:0007669"/>
    <property type="project" value="TreeGrafter"/>
</dbReference>
<feature type="compositionally biased region" description="Low complexity" evidence="15">
    <location>
        <begin position="660"/>
        <end position="675"/>
    </location>
</feature>
<dbReference type="GO" id="GO:0006874">
    <property type="term" value="P:intracellular calcium ion homeostasis"/>
    <property type="evidence" value="ECO:0007669"/>
    <property type="project" value="TreeGrafter"/>
</dbReference>
<evidence type="ECO:0000256" key="11">
    <source>
        <dbReference type="ARBA" id="ARBA00023136"/>
    </source>
</evidence>
<keyword evidence="4 16" id="KW-0812">Transmembrane</keyword>
<dbReference type="FunFam" id="1.20.5.340:FF:000033">
    <property type="entry name" value="Stromal interaction molecule"/>
    <property type="match status" value="1"/>
</dbReference>
<dbReference type="CDD" id="cd11722">
    <property type="entry name" value="SOAR"/>
    <property type="match status" value="1"/>
</dbReference>
<evidence type="ECO:0000313" key="20">
    <source>
        <dbReference type="RefSeq" id="XP_019621578.1"/>
    </source>
</evidence>
<dbReference type="GO" id="GO:0002115">
    <property type="term" value="P:store-operated calcium entry"/>
    <property type="evidence" value="ECO:0007669"/>
    <property type="project" value="TreeGrafter"/>
</dbReference>
<accession>A0A6P4YAT5</accession>
<evidence type="ECO:0000256" key="13">
    <source>
        <dbReference type="ARBA" id="ARBA00046288"/>
    </source>
</evidence>
<evidence type="ECO:0000313" key="19">
    <source>
        <dbReference type="Proteomes" id="UP000515135"/>
    </source>
</evidence>
<dbReference type="SUPFAM" id="SSF47769">
    <property type="entry name" value="SAM/Pointed domain"/>
    <property type="match status" value="1"/>
</dbReference>
<proteinExistence type="predicted"/>
<dbReference type="PROSITE" id="PS50105">
    <property type="entry name" value="SAM_DOMAIN"/>
    <property type="match status" value="1"/>
</dbReference>
<comment type="subcellular location">
    <subcellularLocation>
        <location evidence="13">Endomembrane system</location>
        <topology evidence="13">Single-pass type I membrane protein</topology>
    </subcellularLocation>
</comment>
<dbReference type="InterPro" id="IPR013761">
    <property type="entry name" value="SAM/pointed_sf"/>
</dbReference>
<dbReference type="GO" id="GO:0005886">
    <property type="term" value="C:plasma membrane"/>
    <property type="evidence" value="ECO:0007669"/>
    <property type="project" value="TreeGrafter"/>
</dbReference>
<dbReference type="GeneID" id="109467903"/>
<dbReference type="OrthoDB" id="9986177at2759"/>
<dbReference type="InterPro" id="IPR057835">
    <property type="entry name" value="EF-hand_STIM1/2"/>
</dbReference>
<feature type="transmembrane region" description="Helical" evidence="16">
    <location>
        <begin position="205"/>
        <end position="226"/>
    </location>
</feature>
<dbReference type="Pfam" id="PF25578">
    <property type="entry name" value="EF-hand_STIM1"/>
    <property type="match status" value="1"/>
</dbReference>
<dbReference type="Gene3D" id="1.10.238.180">
    <property type="match status" value="1"/>
</dbReference>
<dbReference type="CDD" id="cd09504">
    <property type="entry name" value="SAM_STIM-1_2-like"/>
    <property type="match status" value="1"/>
</dbReference>
<dbReference type="InterPro" id="IPR001660">
    <property type="entry name" value="SAM"/>
</dbReference>
<feature type="domain" description="SAM" evidence="18">
    <location>
        <begin position="114"/>
        <end position="181"/>
    </location>
</feature>
<evidence type="ECO:0000256" key="7">
    <source>
        <dbReference type="ARBA" id="ARBA00022837"/>
    </source>
</evidence>
<feature type="chain" id="PRO_5027758957" evidence="17">
    <location>
        <begin position="22"/>
        <end position="737"/>
    </location>
</feature>
<dbReference type="PROSITE" id="PS51257">
    <property type="entry name" value="PROKAR_LIPOPROTEIN"/>
    <property type="match status" value="1"/>
</dbReference>
<dbReference type="AlphaFoldDB" id="A0A6P4YAT5"/>
<name>A0A6P4YAT5_BRABE</name>
<feature type="compositionally biased region" description="Polar residues" evidence="15">
    <location>
        <begin position="607"/>
        <end position="630"/>
    </location>
</feature>
<feature type="signal peptide" evidence="17">
    <location>
        <begin position="1"/>
        <end position="21"/>
    </location>
</feature>
<evidence type="ECO:0000256" key="12">
    <source>
        <dbReference type="ARBA" id="ARBA00023180"/>
    </source>
</evidence>
<dbReference type="FunFam" id="1.10.238.180:FF:000001">
    <property type="entry name" value="Stromal interaction molecule 1"/>
    <property type="match status" value="1"/>
</dbReference>
<evidence type="ECO:0000256" key="10">
    <source>
        <dbReference type="ARBA" id="ARBA00023065"/>
    </source>
</evidence>
<dbReference type="FunFam" id="1.10.150.50:FF:000009">
    <property type="entry name" value="Stromal interaction molecule 1"/>
    <property type="match status" value="1"/>
</dbReference>
<dbReference type="GO" id="GO:0005246">
    <property type="term" value="F:calcium channel regulator activity"/>
    <property type="evidence" value="ECO:0007669"/>
    <property type="project" value="InterPro"/>
</dbReference>
<feature type="coiled-coil region" evidence="14">
    <location>
        <begin position="231"/>
        <end position="411"/>
    </location>
</feature>
<keyword evidence="9 14" id="KW-0175">Coiled coil</keyword>
<organism evidence="19 20">
    <name type="scientific">Branchiostoma belcheri</name>
    <name type="common">Amphioxus</name>
    <dbReference type="NCBI Taxonomy" id="7741"/>
    <lineage>
        <taxon>Eukaryota</taxon>
        <taxon>Metazoa</taxon>
        <taxon>Chordata</taxon>
        <taxon>Cephalochordata</taxon>
        <taxon>Leptocardii</taxon>
        <taxon>Amphioxiformes</taxon>
        <taxon>Branchiostomatidae</taxon>
        <taxon>Branchiostoma</taxon>
    </lineage>
</organism>
<keyword evidence="10" id="KW-0406">Ion transport</keyword>
<evidence type="ECO:0000256" key="5">
    <source>
        <dbReference type="ARBA" id="ARBA00022723"/>
    </source>
</evidence>
<keyword evidence="7" id="KW-0106">Calcium</keyword>
<keyword evidence="3" id="KW-0109">Calcium transport</keyword>
<feature type="compositionally biased region" description="Acidic residues" evidence="15">
    <location>
        <begin position="488"/>
        <end position="497"/>
    </location>
</feature>
<keyword evidence="6 17" id="KW-0732">Signal</keyword>
<feature type="region of interest" description="Disordered" evidence="15">
    <location>
        <begin position="563"/>
        <end position="737"/>
    </location>
</feature>
<keyword evidence="5" id="KW-0479">Metal-binding</keyword>
<keyword evidence="1" id="KW-0813">Transport</keyword>
<feature type="region of interest" description="Disordered" evidence="15">
    <location>
        <begin position="483"/>
        <end position="517"/>
    </location>
</feature>
<dbReference type="PANTHER" id="PTHR15136:SF5">
    <property type="entry name" value="STROMAL INTERACTION MOLECULE HOMOLOG"/>
    <property type="match status" value="1"/>
</dbReference>
<dbReference type="InterPro" id="IPR037608">
    <property type="entry name" value="STIM1/2"/>
</dbReference>
<keyword evidence="12" id="KW-0325">Glycoprotein</keyword>
<dbReference type="GO" id="GO:0051049">
    <property type="term" value="P:regulation of transport"/>
    <property type="evidence" value="ECO:0007669"/>
    <property type="project" value="UniProtKB-ARBA"/>
</dbReference>
<feature type="compositionally biased region" description="Low complexity" evidence="15">
    <location>
        <begin position="591"/>
        <end position="602"/>
    </location>
</feature>
<feature type="compositionally biased region" description="Polar residues" evidence="15">
    <location>
        <begin position="642"/>
        <end position="659"/>
    </location>
</feature>
<keyword evidence="19" id="KW-1185">Reference proteome</keyword>
<evidence type="ECO:0000256" key="2">
    <source>
        <dbReference type="ARBA" id="ARBA00022553"/>
    </source>
</evidence>
<dbReference type="InterPro" id="IPR032393">
    <property type="entry name" value="SOAR_STIM1/2"/>
</dbReference>
<evidence type="ECO:0000259" key="18">
    <source>
        <dbReference type="PROSITE" id="PS50105"/>
    </source>
</evidence>
<evidence type="ECO:0000256" key="9">
    <source>
        <dbReference type="ARBA" id="ARBA00023054"/>
    </source>
</evidence>
<feature type="compositionally biased region" description="Low complexity" evidence="15">
    <location>
        <begin position="502"/>
        <end position="517"/>
    </location>
</feature>
<keyword evidence="11 16" id="KW-0472">Membrane</keyword>
<dbReference type="Pfam" id="PF16533">
    <property type="entry name" value="SOAR"/>
    <property type="match status" value="1"/>
</dbReference>
<dbReference type="RefSeq" id="XP_019621578.1">
    <property type="nucleotide sequence ID" value="XM_019766019.1"/>
</dbReference>
<protein>
    <submittedName>
        <fullName evidence="20">Stromal interaction molecule 1-like isoform X1</fullName>
    </submittedName>
</protein>
<dbReference type="GO" id="GO:0005509">
    <property type="term" value="F:calcium ion binding"/>
    <property type="evidence" value="ECO:0007669"/>
    <property type="project" value="TreeGrafter"/>
</dbReference>
<evidence type="ECO:0000256" key="14">
    <source>
        <dbReference type="SAM" id="Coils"/>
    </source>
</evidence>
<evidence type="ECO:0000256" key="8">
    <source>
        <dbReference type="ARBA" id="ARBA00022989"/>
    </source>
</evidence>
<dbReference type="Gene3D" id="1.10.150.50">
    <property type="entry name" value="Transcription Factor, Ets-1"/>
    <property type="match status" value="1"/>
</dbReference>
<sequence>MRPVLVAIAGIVLLAASCVRSRDVSLDEEEQCTDECRQEKDRLGLEALHTLHRMLDDDHNGNVDLSESDEFLRDELHYQDGSERQSTFHRSGEDKFISVDDLWTAWKHSEVYNWTVEHTVMWLVNCVELPQYAATFETNAVDGSALPRLALDLVPMRLAVNNPHFLTTILGITNPVHRQKIALKAMDVVLFGPAKQGHSYIKDTALVLSLVIAIGGCWFAFVQHRFSQGHIKKMMREMESLQKAEETLGEMQARLQQAEEEQQTVVEEKMNLEAKMREEMTNAKQEAERLKMVRENTETEINRLRIAEEELYQVRQALRKAEKELERRSWHPPTSLQQWLQLTYELELKNYSTKKQAAEAQFTAARESCEKIRKKRITVMGALKIAHTSSLDEVDKRIATARSALQEVTSDLKERLVRWRKIEKLCGFNIITNPGLTALSQVLTEGKVDAAMGEIIMNKFLADLSIADLSIAGSVPGSPGFAGSVVGVEDDSLDEDQPPTYSTGSSGAMSSSHSTASLSTLGEAMLRSGGSTDPSSPTFSIGESQLMASQMYGSSETVVRRTLDRAQSEQASPQRPPMVKQVTSQSLPGTLVSQSSIQSVQDDLVRSRTNGMDSNLSNYEPNFTDSSSAETLEEEKEDGAISQGNLSDGASKMNPQRPATLQPLLSTTSHSSLDSPKGDTKKGKKTWFRKADKGSSSGHVSPTFEDSTDELIEKGATEDKKKKRGKISAFISKAKTA</sequence>
<dbReference type="KEGG" id="bbel:109467903"/>
<dbReference type="Proteomes" id="UP000515135">
    <property type="component" value="Unplaced"/>
</dbReference>
<evidence type="ECO:0000256" key="6">
    <source>
        <dbReference type="ARBA" id="ARBA00022729"/>
    </source>
</evidence>
<evidence type="ECO:0000256" key="3">
    <source>
        <dbReference type="ARBA" id="ARBA00022568"/>
    </source>
</evidence>
<reference evidence="20" key="1">
    <citation type="submission" date="2025-08" db="UniProtKB">
        <authorList>
            <consortium name="RefSeq"/>
        </authorList>
    </citation>
    <scope>IDENTIFICATION</scope>
    <source>
        <tissue evidence="20">Gonad</tissue>
    </source>
</reference>
<gene>
    <name evidence="20" type="primary">LOC109467903</name>
</gene>
<evidence type="ECO:0000256" key="17">
    <source>
        <dbReference type="SAM" id="SignalP"/>
    </source>
</evidence>
<dbReference type="Gene3D" id="1.10.287.3550">
    <property type="match status" value="1"/>
</dbReference>
<evidence type="ECO:0000256" key="4">
    <source>
        <dbReference type="ARBA" id="ARBA00022692"/>
    </source>
</evidence>
<keyword evidence="2" id="KW-0597">Phosphoprotein</keyword>
<dbReference type="PANTHER" id="PTHR15136">
    <property type="entry name" value="STROMAL INTERACTION MOLECULE HOMOLOG"/>
    <property type="match status" value="1"/>
</dbReference>
<dbReference type="Pfam" id="PF07647">
    <property type="entry name" value="SAM_2"/>
    <property type="match status" value="1"/>
</dbReference>
<evidence type="ECO:0000256" key="16">
    <source>
        <dbReference type="SAM" id="Phobius"/>
    </source>
</evidence>
<dbReference type="FunFam" id="1.10.287.3550:FF:000002">
    <property type="entry name" value="Stromal interaction molecule homolog"/>
    <property type="match status" value="1"/>
</dbReference>
<dbReference type="Gene3D" id="1.20.5.340">
    <property type="match status" value="1"/>
</dbReference>
<feature type="compositionally biased region" description="Basic and acidic residues" evidence="15">
    <location>
        <begin position="711"/>
        <end position="720"/>
    </location>
</feature>
<evidence type="ECO:0000256" key="15">
    <source>
        <dbReference type="SAM" id="MobiDB-lite"/>
    </source>
</evidence>